<organism evidence="18 19">
    <name type="scientific">Gekko japonicus</name>
    <name type="common">Schlegel's Japanese gecko</name>
    <dbReference type="NCBI Taxonomy" id="146911"/>
    <lineage>
        <taxon>Eukaryota</taxon>
        <taxon>Metazoa</taxon>
        <taxon>Chordata</taxon>
        <taxon>Craniata</taxon>
        <taxon>Vertebrata</taxon>
        <taxon>Euteleostomi</taxon>
        <taxon>Lepidosauria</taxon>
        <taxon>Squamata</taxon>
        <taxon>Bifurcata</taxon>
        <taxon>Gekkota</taxon>
        <taxon>Gekkonidae</taxon>
        <taxon>Gekkoninae</taxon>
        <taxon>Gekko</taxon>
    </lineage>
</organism>
<dbReference type="SUPFAM" id="SSF81321">
    <property type="entry name" value="Family A G protein-coupled receptor-like"/>
    <property type="match status" value="1"/>
</dbReference>
<dbReference type="InterPro" id="IPR000826">
    <property type="entry name" value="Formyl_rcpt-rel"/>
</dbReference>
<comment type="similarity">
    <text evidence="15">Belongs to the G-protein coupled receptor 1 family.</text>
</comment>
<comment type="similarity">
    <text evidence="12">Belongs to the chemokine-like receptor (CMKLR) family.</text>
</comment>
<accession>A0ABM1K4U2</accession>
<dbReference type="PRINTS" id="PR00237">
    <property type="entry name" value="GPCRRHODOPSN"/>
</dbReference>
<dbReference type="PROSITE" id="PS00237">
    <property type="entry name" value="G_PROTEIN_RECEP_F1_1"/>
    <property type="match status" value="1"/>
</dbReference>
<dbReference type="PRINTS" id="PR01126">
    <property type="entry name" value="DEZORPHANR"/>
</dbReference>
<keyword evidence="4 15" id="KW-0812">Transmembrane</keyword>
<dbReference type="PANTHER" id="PTHR24225:SF49">
    <property type="entry name" value="CHEMERIN-LIKE RECEPTOR 1"/>
    <property type="match status" value="1"/>
</dbReference>
<evidence type="ECO:0000256" key="8">
    <source>
        <dbReference type="ARBA" id="ARBA00023157"/>
    </source>
</evidence>
<comment type="subcellular location">
    <subcellularLocation>
        <location evidence="1">Cell membrane</location>
        <topology evidence="1">Multi-pass membrane protein</topology>
    </subcellularLocation>
</comment>
<dbReference type="RefSeq" id="XP_015268729.1">
    <property type="nucleotide sequence ID" value="XM_015413243.1"/>
</dbReference>
<sequence>MDSEQGASTQQAIAVLFTTMSPNNLTDYDYYGFDHNYVITEELSNKESTYDTRAIARILTVFIYSITCLLGLVGNGVVIGIIVFKMKKSVNAIWFLNLAVADFLFNVFLPLTISYTALGYNWVFGKGMCKVNSFLLILNMYTSVFSLATISIDRCISVVFPVWSQNHRSPKIAYSLCPLIWTLGILMSSPSLVFRDTETHRYTGNVVCFNNYYLPNSLHDRSVHDMRHVTVNVTRFLAGFVMPMAIITVCYMIIIFRLRRNRLAKSKRPLRIIIAIIMTFFLCWCPYHIFNLLETQHRWVLGPVLEIGLPIVTAIAVANSCMNPILYVFMGQDFKKFKMTLLSRMVNALSEDTVHSSLARRSFTKASSMTEKETILL</sequence>
<evidence type="ECO:0000256" key="9">
    <source>
        <dbReference type="ARBA" id="ARBA00023170"/>
    </source>
</evidence>
<evidence type="ECO:0000256" key="13">
    <source>
        <dbReference type="ARBA" id="ARBA00026211"/>
    </source>
</evidence>
<evidence type="ECO:0000256" key="4">
    <source>
        <dbReference type="ARBA" id="ARBA00022692"/>
    </source>
</evidence>
<gene>
    <name evidence="19" type="primary">CMKLR1</name>
</gene>
<keyword evidence="18" id="KW-1185">Reference proteome</keyword>
<keyword evidence="6 15" id="KW-0297">G-protein coupled receptor</keyword>
<dbReference type="Gene3D" id="1.20.1070.10">
    <property type="entry name" value="Rhodopsin 7-helix transmembrane proteins"/>
    <property type="match status" value="1"/>
</dbReference>
<feature type="transmembrane region" description="Helical" evidence="16">
    <location>
        <begin position="172"/>
        <end position="194"/>
    </location>
</feature>
<reference evidence="19" key="1">
    <citation type="submission" date="2025-08" db="UniProtKB">
        <authorList>
            <consortium name="RefSeq"/>
        </authorList>
    </citation>
    <scope>IDENTIFICATION</scope>
</reference>
<evidence type="ECO:0000256" key="10">
    <source>
        <dbReference type="ARBA" id="ARBA00023180"/>
    </source>
</evidence>
<evidence type="ECO:0000256" key="11">
    <source>
        <dbReference type="ARBA" id="ARBA00023224"/>
    </source>
</evidence>
<name>A0ABM1K4U2_GEKJA</name>
<dbReference type="InterPro" id="IPR017452">
    <property type="entry name" value="GPCR_Rhodpsn_7TM"/>
</dbReference>
<feature type="transmembrane region" description="Helical" evidence="16">
    <location>
        <begin position="236"/>
        <end position="258"/>
    </location>
</feature>
<proteinExistence type="inferred from homology"/>
<feature type="transmembrane region" description="Helical" evidence="16">
    <location>
        <begin position="270"/>
        <end position="289"/>
    </location>
</feature>
<evidence type="ECO:0000256" key="2">
    <source>
        <dbReference type="ARBA" id="ARBA00022475"/>
    </source>
</evidence>
<keyword evidence="9 15" id="KW-0675">Receptor</keyword>
<dbReference type="Pfam" id="PF00001">
    <property type="entry name" value="7tm_1"/>
    <property type="match status" value="1"/>
</dbReference>
<evidence type="ECO:0000313" key="19">
    <source>
        <dbReference type="RefSeq" id="XP_015268729.1"/>
    </source>
</evidence>
<evidence type="ECO:0000256" key="12">
    <source>
        <dbReference type="ARBA" id="ARBA00025736"/>
    </source>
</evidence>
<keyword evidence="8" id="KW-1015">Disulfide bond</keyword>
<feature type="transmembrane region" description="Helical" evidence="16">
    <location>
        <begin position="54"/>
        <end position="84"/>
    </location>
</feature>
<keyword evidence="5 16" id="KW-1133">Transmembrane helix</keyword>
<dbReference type="PANTHER" id="PTHR24225">
    <property type="entry name" value="CHEMOTACTIC RECEPTOR"/>
    <property type="match status" value="1"/>
</dbReference>
<evidence type="ECO:0000256" key="14">
    <source>
        <dbReference type="ARBA" id="ARBA00030532"/>
    </source>
</evidence>
<keyword evidence="3" id="KW-0597">Phosphoprotein</keyword>
<keyword evidence="2" id="KW-1003">Cell membrane</keyword>
<evidence type="ECO:0000256" key="15">
    <source>
        <dbReference type="RuleBase" id="RU000688"/>
    </source>
</evidence>
<dbReference type="Proteomes" id="UP000694871">
    <property type="component" value="Unplaced"/>
</dbReference>
<keyword evidence="10" id="KW-0325">Glycoprotein</keyword>
<evidence type="ECO:0000256" key="16">
    <source>
        <dbReference type="SAM" id="Phobius"/>
    </source>
</evidence>
<dbReference type="PROSITE" id="PS50262">
    <property type="entry name" value="G_PROTEIN_RECEP_F1_2"/>
    <property type="match status" value="1"/>
</dbReference>
<dbReference type="GeneID" id="107112160"/>
<feature type="domain" description="G-protein coupled receptors family 1 profile" evidence="17">
    <location>
        <begin position="74"/>
        <end position="327"/>
    </location>
</feature>
<keyword evidence="11 15" id="KW-0807">Transducer</keyword>
<dbReference type="InterPro" id="IPR002258">
    <property type="entry name" value="CML1"/>
</dbReference>
<evidence type="ECO:0000313" key="18">
    <source>
        <dbReference type="Proteomes" id="UP000694871"/>
    </source>
</evidence>
<evidence type="ECO:0000256" key="5">
    <source>
        <dbReference type="ARBA" id="ARBA00022989"/>
    </source>
</evidence>
<dbReference type="InterPro" id="IPR000276">
    <property type="entry name" value="GPCR_Rhodpsn"/>
</dbReference>
<evidence type="ECO:0000256" key="7">
    <source>
        <dbReference type="ARBA" id="ARBA00023136"/>
    </source>
</evidence>
<evidence type="ECO:0000259" key="17">
    <source>
        <dbReference type="PROSITE" id="PS50262"/>
    </source>
</evidence>
<evidence type="ECO:0000256" key="6">
    <source>
        <dbReference type="ARBA" id="ARBA00023040"/>
    </source>
</evidence>
<evidence type="ECO:0000256" key="1">
    <source>
        <dbReference type="ARBA" id="ARBA00004651"/>
    </source>
</evidence>
<protein>
    <recommendedName>
        <fullName evidence="13">Chemerin-like receptor 1</fullName>
    </recommendedName>
    <alternativeName>
        <fullName evidence="14">Chemokine-like receptor 1</fullName>
    </alternativeName>
</protein>
<keyword evidence="7 16" id="KW-0472">Membrane</keyword>
<feature type="transmembrane region" description="Helical" evidence="16">
    <location>
        <begin position="309"/>
        <end position="329"/>
    </location>
</feature>
<evidence type="ECO:0000256" key="3">
    <source>
        <dbReference type="ARBA" id="ARBA00022553"/>
    </source>
</evidence>